<dbReference type="PANTHER" id="PTHR21310">
    <property type="entry name" value="AMINOGLYCOSIDE PHOSPHOTRANSFERASE-RELATED-RELATED"/>
    <property type="match status" value="1"/>
</dbReference>
<accession>A0A364LN43</accession>
<dbReference type="EMBL" id="MVJN01000001">
    <property type="protein sequence ID" value="RAP38484.1"/>
    <property type="molecule type" value="Genomic_DNA"/>
</dbReference>
<evidence type="ECO:0000313" key="3">
    <source>
        <dbReference type="Proteomes" id="UP000249458"/>
    </source>
</evidence>
<dbReference type="Gene3D" id="3.90.1200.10">
    <property type="match status" value="1"/>
</dbReference>
<name>A0A364LN43_9GAMM</name>
<dbReference type="InterPro" id="IPR051678">
    <property type="entry name" value="AGP_Transferase"/>
</dbReference>
<reference evidence="2 3" key="1">
    <citation type="submission" date="2017-02" db="EMBL/GenBank/DDBJ databases">
        <title>Legionella quilivanii strain from human: case report and whole genome sequencing analysis.</title>
        <authorList>
            <person name="Lalancette C."/>
            <person name="Leduc J.-M."/>
            <person name="Levesque S."/>
            <person name="Fournier E."/>
            <person name="Saoud J."/>
            <person name="Faucher S.P."/>
            <person name="Bernard K."/>
            <person name="Martineau C."/>
            <person name="Longtin J."/>
        </authorList>
    </citation>
    <scope>NUCLEOTIDE SEQUENCE [LARGE SCALE GENOMIC DNA]</scope>
    <source>
        <strain evidence="2 3">ID143958</strain>
    </source>
</reference>
<protein>
    <recommendedName>
        <fullName evidence="1">Aminoglycoside phosphotransferase domain-containing protein</fullName>
    </recommendedName>
</protein>
<evidence type="ECO:0000313" key="2">
    <source>
        <dbReference type="EMBL" id="RAP38484.1"/>
    </source>
</evidence>
<dbReference type="InterPro" id="IPR011009">
    <property type="entry name" value="Kinase-like_dom_sf"/>
</dbReference>
<dbReference type="SUPFAM" id="SSF56112">
    <property type="entry name" value="Protein kinase-like (PK-like)"/>
    <property type="match status" value="1"/>
</dbReference>
<sequence length="321" mass="36798">MDISSIIPNENIAASVVASMMDEKVLTSIRLATGDQHFVYAVKTSNTEYVLRMTKETNRKHFISAVYWQEKLIPLGVPLAQFICCDLDGKYSPFPALLMMRLPGDDLCNVYSGLSNSDKRNLAQEMVTIQNCTKALPEGSSFGISQSYEDRTEFETWYDFLMQRLHLFKDIISKQNIFDAGFVSKAIFIATSMKEDFLTIKATPFLWDASERNVLVHQGKISGIVDVDEVCFGDPLFVLGLTYSALENDGHDTLYTDYWAKALELEKKAKLRLEFYRLFYTIVFMRKHSMTTANNQKIVFHVDRLKNMFEQSLKRILEMGN</sequence>
<dbReference type="InterPro" id="IPR002575">
    <property type="entry name" value="Aminoglycoside_PTrfase"/>
</dbReference>
<dbReference type="RefSeq" id="WP_112218126.1">
    <property type="nucleotide sequence ID" value="NZ_MVJN01000001.1"/>
</dbReference>
<feature type="domain" description="Aminoglycoside phosphotransferase" evidence="1">
    <location>
        <begin position="208"/>
        <end position="263"/>
    </location>
</feature>
<organism evidence="2 3">
    <name type="scientific">Legionella quinlivanii</name>
    <dbReference type="NCBI Taxonomy" id="45073"/>
    <lineage>
        <taxon>Bacteria</taxon>
        <taxon>Pseudomonadati</taxon>
        <taxon>Pseudomonadota</taxon>
        <taxon>Gammaproteobacteria</taxon>
        <taxon>Legionellales</taxon>
        <taxon>Legionellaceae</taxon>
        <taxon>Legionella</taxon>
    </lineage>
</organism>
<comment type="caution">
    <text evidence="2">The sequence shown here is derived from an EMBL/GenBank/DDBJ whole genome shotgun (WGS) entry which is preliminary data.</text>
</comment>
<evidence type="ECO:0000259" key="1">
    <source>
        <dbReference type="Pfam" id="PF01636"/>
    </source>
</evidence>
<gene>
    <name evidence="2" type="ORF">B1207_00930</name>
</gene>
<dbReference type="Proteomes" id="UP000249458">
    <property type="component" value="Unassembled WGS sequence"/>
</dbReference>
<proteinExistence type="predicted"/>
<dbReference type="AlphaFoldDB" id="A0A364LN43"/>
<dbReference type="Pfam" id="PF01636">
    <property type="entry name" value="APH"/>
    <property type="match status" value="1"/>
</dbReference>